<feature type="chain" id="PRO_5003473397" evidence="1">
    <location>
        <begin position="21"/>
        <end position="60"/>
    </location>
</feature>
<dbReference type="AlphaFoldDB" id="G5AGR9"/>
<dbReference type="EMBL" id="JH159167">
    <property type="protein sequence ID" value="EGZ05349.1"/>
    <property type="molecule type" value="Genomic_DNA"/>
</dbReference>
<keyword evidence="1" id="KW-0732">Signal</keyword>
<proteinExistence type="predicted"/>
<keyword evidence="3" id="KW-1185">Reference proteome</keyword>
<feature type="signal peptide" evidence="1">
    <location>
        <begin position="1"/>
        <end position="20"/>
    </location>
</feature>
<protein>
    <submittedName>
        <fullName evidence="2">Uncharacterized protein</fullName>
    </submittedName>
</protein>
<reference evidence="2 3" key="1">
    <citation type="journal article" date="2006" name="Science">
        <title>Phytophthora genome sequences uncover evolutionary origins and mechanisms of pathogenesis.</title>
        <authorList>
            <person name="Tyler B.M."/>
            <person name="Tripathy S."/>
            <person name="Zhang X."/>
            <person name="Dehal P."/>
            <person name="Jiang R.H."/>
            <person name="Aerts A."/>
            <person name="Arredondo F.D."/>
            <person name="Baxter L."/>
            <person name="Bensasson D."/>
            <person name="Beynon J.L."/>
            <person name="Chapman J."/>
            <person name="Damasceno C.M."/>
            <person name="Dorrance A.E."/>
            <person name="Dou D."/>
            <person name="Dickerman A.W."/>
            <person name="Dubchak I.L."/>
            <person name="Garbelotto M."/>
            <person name="Gijzen M."/>
            <person name="Gordon S.G."/>
            <person name="Govers F."/>
            <person name="Grunwald N.J."/>
            <person name="Huang W."/>
            <person name="Ivors K.L."/>
            <person name="Jones R.W."/>
            <person name="Kamoun S."/>
            <person name="Krampis K."/>
            <person name="Lamour K.H."/>
            <person name="Lee M.K."/>
            <person name="McDonald W.H."/>
            <person name="Medina M."/>
            <person name="Meijer H.J."/>
            <person name="Nordberg E.K."/>
            <person name="Maclean D.J."/>
            <person name="Ospina-Giraldo M.D."/>
            <person name="Morris P.F."/>
            <person name="Phuntumart V."/>
            <person name="Putnam N.H."/>
            <person name="Rash S."/>
            <person name="Rose J.K."/>
            <person name="Sakihama Y."/>
            <person name="Salamov A.A."/>
            <person name="Savidor A."/>
            <person name="Scheuring C.F."/>
            <person name="Smith B.M."/>
            <person name="Sobral B.W."/>
            <person name="Terry A."/>
            <person name="Torto-Alalibo T.A."/>
            <person name="Win J."/>
            <person name="Xu Z."/>
            <person name="Zhang H."/>
            <person name="Grigoriev I.V."/>
            <person name="Rokhsar D.S."/>
            <person name="Boore J.L."/>
        </authorList>
    </citation>
    <scope>NUCLEOTIDE SEQUENCE [LARGE SCALE GENOMIC DNA]</scope>
    <source>
        <strain evidence="2 3">P6497</strain>
    </source>
</reference>
<dbReference type="InParanoid" id="G5AGR9"/>
<sequence length="60" mass="5900">EGGGLRRAFVSVLVLRLCQAIVQIHAVATTSCSVRVCPAPSVPTDLAASDGGPGGGVPNA</sequence>
<evidence type="ECO:0000313" key="2">
    <source>
        <dbReference type="EMBL" id="EGZ05349.1"/>
    </source>
</evidence>
<accession>G5AGR9</accession>
<organism evidence="2 3">
    <name type="scientific">Phytophthora sojae (strain P6497)</name>
    <name type="common">Soybean stem and root rot agent</name>
    <name type="synonym">Phytophthora megasperma f. sp. glycines</name>
    <dbReference type="NCBI Taxonomy" id="1094619"/>
    <lineage>
        <taxon>Eukaryota</taxon>
        <taxon>Sar</taxon>
        <taxon>Stramenopiles</taxon>
        <taxon>Oomycota</taxon>
        <taxon>Peronosporomycetes</taxon>
        <taxon>Peronosporales</taxon>
        <taxon>Peronosporaceae</taxon>
        <taxon>Phytophthora</taxon>
    </lineage>
</organism>
<evidence type="ECO:0000313" key="3">
    <source>
        <dbReference type="Proteomes" id="UP000002640"/>
    </source>
</evidence>
<dbReference type="Proteomes" id="UP000002640">
    <property type="component" value="Unassembled WGS sequence"/>
</dbReference>
<dbReference type="GeneID" id="20640851"/>
<feature type="non-terminal residue" evidence="2">
    <location>
        <position position="1"/>
    </location>
</feature>
<evidence type="ECO:0000256" key="1">
    <source>
        <dbReference type="SAM" id="SignalP"/>
    </source>
</evidence>
<dbReference type="KEGG" id="psoj:PHYSODRAFT_289258"/>
<gene>
    <name evidence="2" type="ORF">PHYSODRAFT_289258</name>
</gene>
<dbReference type="RefSeq" id="XP_009539270.1">
    <property type="nucleotide sequence ID" value="XM_009540975.1"/>
</dbReference>
<name>G5AGR9_PHYSP</name>